<accession>A0A0B6ZSH0</accession>
<dbReference type="AlphaFoldDB" id="A0A0B6ZSH0"/>
<keyword evidence="2" id="KW-1003">Cell membrane</keyword>
<sequence>IGKIDESSPAEAAGLKDGDRIVEVNGVNIGNENHQQVVTRIKSGGEETRLLVVDADSDNWYKAEKRSVRGDLPEVLFLTAKRDEEENKHSESSGHVQVNGDNEQEAKSYPDVETVVSSVSAHVHNGSAVNEDDSHRPRLCHLKYWPHFEGFGFNLHAEKDKPGQYIGLVEANSPASTGGLRVNDRIIEVNGANVEKEKHADVIARIKKINGEVKLFVVDKETDAYYKKKGITVSSTMPQTHFVETPSAADLSASKRGHEYEEIKIDTHFDALQVSDGIDLDNEHTKKSHIEKKEISEANPGIGYEHMKTPLLEKVDENTEDALHELK</sequence>
<evidence type="ECO:0000259" key="5">
    <source>
        <dbReference type="PROSITE" id="PS50106"/>
    </source>
</evidence>
<dbReference type="Pfam" id="PF00595">
    <property type="entry name" value="PDZ"/>
    <property type="match status" value="1"/>
</dbReference>
<evidence type="ECO:0000256" key="1">
    <source>
        <dbReference type="ARBA" id="ARBA00004236"/>
    </source>
</evidence>
<keyword evidence="3" id="KW-0677">Repeat</keyword>
<dbReference type="PANTHER" id="PTHR14191">
    <property type="entry name" value="PDZ DOMAIN CONTAINING PROTEIN"/>
    <property type="match status" value="1"/>
</dbReference>
<comment type="subcellular location">
    <subcellularLocation>
        <location evidence="1">Cell membrane</location>
    </subcellularLocation>
</comment>
<dbReference type="InterPro" id="IPR041489">
    <property type="entry name" value="PDZ_6"/>
</dbReference>
<feature type="non-terminal residue" evidence="6">
    <location>
        <position position="327"/>
    </location>
</feature>
<dbReference type="GO" id="GO:0043495">
    <property type="term" value="F:protein-membrane adaptor activity"/>
    <property type="evidence" value="ECO:0007669"/>
    <property type="project" value="TreeGrafter"/>
</dbReference>
<feature type="non-terminal residue" evidence="6">
    <location>
        <position position="1"/>
    </location>
</feature>
<dbReference type="Pfam" id="PF17820">
    <property type="entry name" value="PDZ_6"/>
    <property type="match status" value="1"/>
</dbReference>
<feature type="domain" description="PDZ" evidence="5">
    <location>
        <begin position="151"/>
        <end position="221"/>
    </location>
</feature>
<dbReference type="SUPFAM" id="SSF50156">
    <property type="entry name" value="PDZ domain-like"/>
    <property type="match status" value="2"/>
</dbReference>
<reference evidence="6" key="1">
    <citation type="submission" date="2014-12" db="EMBL/GenBank/DDBJ databases">
        <title>Insight into the proteome of Arion vulgaris.</title>
        <authorList>
            <person name="Aradska J."/>
            <person name="Bulat T."/>
            <person name="Smidak R."/>
            <person name="Sarate P."/>
            <person name="Gangsoo J."/>
            <person name="Sialana F."/>
            <person name="Bilban M."/>
            <person name="Lubec G."/>
        </authorList>
    </citation>
    <scope>NUCLEOTIDE SEQUENCE</scope>
    <source>
        <tissue evidence="6">Skin</tissue>
    </source>
</reference>
<dbReference type="EMBL" id="HACG01024457">
    <property type="protein sequence ID" value="CEK71322.1"/>
    <property type="molecule type" value="Transcribed_RNA"/>
</dbReference>
<evidence type="ECO:0000313" key="6">
    <source>
        <dbReference type="EMBL" id="CEK71322.1"/>
    </source>
</evidence>
<dbReference type="CDD" id="cd06768">
    <property type="entry name" value="PDZ_NHERF-like"/>
    <property type="match status" value="2"/>
</dbReference>
<evidence type="ECO:0000256" key="3">
    <source>
        <dbReference type="ARBA" id="ARBA00022737"/>
    </source>
</evidence>
<evidence type="ECO:0000256" key="2">
    <source>
        <dbReference type="ARBA" id="ARBA00022475"/>
    </source>
</evidence>
<organism evidence="6">
    <name type="scientific">Arion vulgaris</name>
    <dbReference type="NCBI Taxonomy" id="1028688"/>
    <lineage>
        <taxon>Eukaryota</taxon>
        <taxon>Metazoa</taxon>
        <taxon>Spiralia</taxon>
        <taxon>Lophotrochozoa</taxon>
        <taxon>Mollusca</taxon>
        <taxon>Gastropoda</taxon>
        <taxon>Heterobranchia</taxon>
        <taxon>Euthyneura</taxon>
        <taxon>Panpulmonata</taxon>
        <taxon>Eupulmonata</taxon>
        <taxon>Stylommatophora</taxon>
        <taxon>Helicina</taxon>
        <taxon>Arionoidea</taxon>
        <taxon>Arionidae</taxon>
        <taxon>Arion</taxon>
    </lineage>
</organism>
<dbReference type="PANTHER" id="PTHR14191:SF28">
    <property type="entry name" value="GH04176P-RELATED"/>
    <property type="match status" value="1"/>
</dbReference>
<dbReference type="PROSITE" id="PS50106">
    <property type="entry name" value="PDZ"/>
    <property type="match status" value="2"/>
</dbReference>
<protein>
    <recommendedName>
        <fullName evidence="5">PDZ domain-containing protein</fullName>
    </recommendedName>
</protein>
<evidence type="ECO:0000256" key="4">
    <source>
        <dbReference type="SAM" id="MobiDB-lite"/>
    </source>
</evidence>
<dbReference type="GO" id="GO:0016324">
    <property type="term" value="C:apical plasma membrane"/>
    <property type="evidence" value="ECO:0007669"/>
    <property type="project" value="TreeGrafter"/>
</dbReference>
<keyword evidence="2" id="KW-0472">Membrane</keyword>
<dbReference type="GO" id="GO:0072659">
    <property type="term" value="P:protein localization to plasma membrane"/>
    <property type="evidence" value="ECO:0007669"/>
    <property type="project" value="TreeGrafter"/>
</dbReference>
<feature type="region of interest" description="Disordered" evidence="4">
    <location>
        <begin position="83"/>
        <end position="107"/>
    </location>
</feature>
<dbReference type="InterPro" id="IPR051067">
    <property type="entry name" value="NHER"/>
</dbReference>
<dbReference type="SMART" id="SM00228">
    <property type="entry name" value="PDZ"/>
    <property type="match status" value="2"/>
</dbReference>
<feature type="domain" description="PDZ" evidence="5">
    <location>
        <begin position="1"/>
        <end position="56"/>
    </location>
</feature>
<dbReference type="Gene3D" id="2.30.42.10">
    <property type="match status" value="2"/>
</dbReference>
<feature type="compositionally biased region" description="Basic and acidic residues" evidence="4">
    <location>
        <begin position="83"/>
        <end position="92"/>
    </location>
</feature>
<dbReference type="InterPro" id="IPR036034">
    <property type="entry name" value="PDZ_sf"/>
</dbReference>
<dbReference type="InterPro" id="IPR001478">
    <property type="entry name" value="PDZ"/>
</dbReference>
<gene>
    <name evidence="6" type="primary">ORF77869</name>
</gene>
<name>A0A0B6ZSH0_9EUPU</name>
<proteinExistence type="predicted"/>